<keyword evidence="3" id="KW-1185">Reference proteome</keyword>
<dbReference type="SUPFAM" id="SSF53474">
    <property type="entry name" value="alpha/beta-Hydrolases"/>
    <property type="match status" value="1"/>
</dbReference>
<dbReference type="AlphaFoldDB" id="A0A177ZTK2"/>
<organism evidence="2 3">
    <name type="scientific">Lederbergia galactosidilytica</name>
    <dbReference type="NCBI Taxonomy" id="217031"/>
    <lineage>
        <taxon>Bacteria</taxon>
        <taxon>Bacillati</taxon>
        <taxon>Bacillota</taxon>
        <taxon>Bacilli</taxon>
        <taxon>Bacillales</taxon>
        <taxon>Bacillaceae</taxon>
        <taxon>Lederbergia</taxon>
    </lineage>
</organism>
<sequence>MCMFIKEAGGKTGSLLVFLHGGGVSGWMWNQQLEYFNRYHLFIPDLPGHGQSRDESDFSIKQTANDLSKWIKEKAADKKLIVVGFSLGAQILVEILHQEPELIDYAVINSALVRPNALLHRFIRPMVKSTAFLVKNQTFARIQSKELYINEEDFTVYFQESKQMKTETLIQVLQENMSYALPKDYHKARAEILVTVGEKEKKMMRKSAEDLVHAHPNSKGIIFPDVGHGIPLAAPDLFNQTLDAWVNKQPLPDQLKYLL</sequence>
<evidence type="ECO:0000259" key="1">
    <source>
        <dbReference type="Pfam" id="PF00561"/>
    </source>
</evidence>
<evidence type="ECO:0000313" key="2">
    <source>
        <dbReference type="EMBL" id="OAK71023.1"/>
    </source>
</evidence>
<dbReference type="Proteomes" id="UP000077881">
    <property type="component" value="Unassembled WGS sequence"/>
</dbReference>
<accession>A0A177ZTK2</accession>
<comment type="caution">
    <text evidence="2">The sequence shown here is derived from an EMBL/GenBank/DDBJ whole genome shotgun (WGS) entry which is preliminary data.</text>
</comment>
<dbReference type="Pfam" id="PF00561">
    <property type="entry name" value="Abhydrolase_1"/>
    <property type="match status" value="1"/>
</dbReference>
<proteinExistence type="predicted"/>
<dbReference type="InterPro" id="IPR050266">
    <property type="entry name" value="AB_hydrolase_sf"/>
</dbReference>
<dbReference type="PANTHER" id="PTHR43798">
    <property type="entry name" value="MONOACYLGLYCEROL LIPASE"/>
    <property type="match status" value="1"/>
</dbReference>
<dbReference type="EMBL" id="LDJR01000047">
    <property type="protein sequence ID" value="OAK71023.1"/>
    <property type="molecule type" value="Genomic_DNA"/>
</dbReference>
<dbReference type="PATRIC" id="fig|217031.6.peg.2455"/>
<dbReference type="Gene3D" id="3.40.50.1820">
    <property type="entry name" value="alpha/beta hydrolase"/>
    <property type="match status" value="1"/>
</dbReference>
<protein>
    <recommendedName>
        <fullName evidence="1">AB hydrolase-1 domain-containing protein</fullName>
    </recommendedName>
</protein>
<reference evidence="2 3" key="1">
    <citation type="submission" date="2015-05" db="EMBL/GenBank/DDBJ databases">
        <title>Comparison of genome.</title>
        <authorList>
            <person name="Zheng Z."/>
            <person name="Sun M."/>
        </authorList>
    </citation>
    <scope>NUCLEOTIDE SEQUENCE [LARGE SCALE GENOMIC DNA]</scope>
    <source>
        <strain evidence="2 3">G25-74</strain>
    </source>
</reference>
<dbReference type="InterPro" id="IPR029058">
    <property type="entry name" value="AB_hydrolase_fold"/>
</dbReference>
<name>A0A177ZTK2_9BACI</name>
<feature type="domain" description="AB hydrolase-1" evidence="1">
    <location>
        <begin position="15"/>
        <end position="230"/>
    </location>
</feature>
<gene>
    <name evidence="2" type="ORF">ABB05_11500</name>
</gene>
<dbReference type="InterPro" id="IPR000073">
    <property type="entry name" value="AB_hydrolase_1"/>
</dbReference>
<dbReference type="STRING" id="217031.ABB05_11500"/>
<evidence type="ECO:0000313" key="3">
    <source>
        <dbReference type="Proteomes" id="UP000077881"/>
    </source>
</evidence>